<dbReference type="eggNOG" id="ENOG502STVD">
    <property type="taxonomic scope" value="Eukaryota"/>
</dbReference>
<dbReference type="KEGG" id="cci:CC1G_05215"/>
<proteinExistence type="predicted"/>
<evidence type="ECO:0000259" key="2">
    <source>
        <dbReference type="Pfam" id="PF24016"/>
    </source>
</evidence>
<accession>A8PC69</accession>
<feature type="region of interest" description="Disordered" evidence="1">
    <location>
        <begin position="1"/>
        <end position="89"/>
    </location>
</feature>
<name>A8PC69_COPC7</name>
<reference evidence="3 4" key="1">
    <citation type="journal article" date="2010" name="Proc. Natl. Acad. Sci. U.S.A.">
        <title>Insights into evolution of multicellular fungi from the assembled chromosomes of the mushroom Coprinopsis cinerea (Coprinus cinereus).</title>
        <authorList>
            <person name="Stajich J.E."/>
            <person name="Wilke S.K."/>
            <person name="Ahren D."/>
            <person name="Au C.H."/>
            <person name="Birren B.W."/>
            <person name="Borodovsky M."/>
            <person name="Burns C."/>
            <person name="Canback B."/>
            <person name="Casselton L.A."/>
            <person name="Cheng C.K."/>
            <person name="Deng J."/>
            <person name="Dietrich F.S."/>
            <person name="Fargo D.C."/>
            <person name="Farman M.L."/>
            <person name="Gathman A.C."/>
            <person name="Goldberg J."/>
            <person name="Guigo R."/>
            <person name="Hoegger P.J."/>
            <person name="Hooker J.B."/>
            <person name="Huggins A."/>
            <person name="James T.Y."/>
            <person name="Kamada T."/>
            <person name="Kilaru S."/>
            <person name="Kodira C."/>
            <person name="Kues U."/>
            <person name="Kupfer D."/>
            <person name="Kwan H.S."/>
            <person name="Lomsadze A."/>
            <person name="Li W."/>
            <person name="Lilly W.W."/>
            <person name="Ma L.J."/>
            <person name="Mackey A.J."/>
            <person name="Manning G."/>
            <person name="Martin F."/>
            <person name="Muraguchi H."/>
            <person name="Natvig D.O."/>
            <person name="Palmerini H."/>
            <person name="Ramesh M.A."/>
            <person name="Rehmeyer C.J."/>
            <person name="Roe B.A."/>
            <person name="Shenoy N."/>
            <person name="Stanke M."/>
            <person name="Ter-Hovhannisyan V."/>
            <person name="Tunlid A."/>
            <person name="Velagapudi R."/>
            <person name="Vision T.J."/>
            <person name="Zeng Q."/>
            <person name="Zolan M.E."/>
            <person name="Pukkila P.J."/>
        </authorList>
    </citation>
    <scope>NUCLEOTIDE SEQUENCE [LARGE SCALE GENOMIC DNA]</scope>
    <source>
        <strain evidence="4">Okayama-7 / 130 / ATCC MYA-4618 / FGSC 9003</strain>
    </source>
</reference>
<protein>
    <recommendedName>
        <fullName evidence="2">DUF7330 domain-containing protein</fullName>
    </recommendedName>
</protein>
<feature type="domain" description="DUF7330" evidence="2">
    <location>
        <begin position="92"/>
        <end position="284"/>
    </location>
</feature>
<dbReference type="EMBL" id="AACS02000011">
    <property type="protein sequence ID" value="EAU81385.1"/>
    <property type="molecule type" value="Genomic_DNA"/>
</dbReference>
<dbReference type="GeneID" id="6016965"/>
<dbReference type="RefSeq" id="XP_001840329.1">
    <property type="nucleotide sequence ID" value="XM_001840277.2"/>
</dbReference>
<dbReference type="AlphaFoldDB" id="A8PC69"/>
<dbReference type="STRING" id="240176.A8PC69"/>
<keyword evidence="4" id="KW-1185">Reference proteome</keyword>
<feature type="compositionally biased region" description="Pro residues" evidence="1">
    <location>
        <begin position="47"/>
        <end position="67"/>
    </location>
</feature>
<dbReference type="Proteomes" id="UP000001861">
    <property type="component" value="Unassembled WGS sequence"/>
</dbReference>
<gene>
    <name evidence="3" type="ORF">CC1G_05215</name>
</gene>
<organism evidence="3 4">
    <name type="scientific">Coprinopsis cinerea (strain Okayama-7 / 130 / ATCC MYA-4618 / FGSC 9003)</name>
    <name type="common">Inky cap fungus</name>
    <name type="synonym">Hormographiella aspergillata</name>
    <dbReference type="NCBI Taxonomy" id="240176"/>
    <lineage>
        <taxon>Eukaryota</taxon>
        <taxon>Fungi</taxon>
        <taxon>Dikarya</taxon>
        <taxon>Basidiomycota</taxon>
        <taxon>Agaricomycotina</taxon>
        <taxon>Agaricomycetes</taxon>
        <taxon>Agaricomycetidae</taxon>
        <taxon>Agaricales</taxon>
        <taxon>Agaricineae</taxon>
        <taxon>Psathyrellaceae</taxon>
        <taxon>Coprinopsis</taxon>
    </lineage>
</organism>
<comment type="caution">
    <text evidence="3">The sequence shown here is derived from an EMBL/GenBank/DDBJ whole genome shotgun (WGS) entry which is preliminary data.</text>
</comment>
<dbReference type="InParanoid" id="A8PC69"/>
<evidence type="ECO:0000256" key="1">
    <source>
        <dbReference type="SAM" id="MobiDB-lite"/>
    </source>
</evidence>
<dbReference type="VEuPathDB" id="FungiDB:CC1G_05215"/>
<evidence type="ECO:0000313" key="3">
    <source>
        <dbReference type="EMBL" id="EAU81385.1"/>
    </source>
</evidence>
<feature type="compositionally biased region" description="Low complexity" evidence="1">
    <location>
        <begin position="68"/>
        <end position="78"/>
    </location>
</feature>
<feature type="compositionally biased region" description="Gly residues" evidence="1">
    <location>
        <begin position="409"/>
        <end position="418"/>
    </location>
</feature>
<feature type="compositionally biased region" description="Basic and acidic residues" evidence="1">
    <location>
        <begin position="1"/>
        <end position="20"/>
    </location>
</feature>
<feature type="region of interest" description="Disordered" evidence="1">
    <location>
        <begin position="387"/>
        <end position="419"/>
    </location>
</feature>
<evidence type="ECO:0000313" key="4">
    <source>
        <dbReference type="Proteomes" id="UP000001861"/>
    </source>
</evidence>
<dbReference type="Pfam" id="PF24016">
    <property type="entry name" value="DUF7330"/>
    <property type="match status" value="1"/>
</dbReference>
<sequence length="428" mass="45804">MIINPDHDSKDGLEEFRKGSSDSQQASSDSESTVSSTSPTNASDILDPPPIDEPPPSYTPYPAPPQATRPGPNATTTTPPGPATHSYPKATNYLHISRKNTSLSGEWTIDPLLKIPLPMLPNLKSGETERRHFNLESWNGKIQADVYLAGANPAVARRPGNPKFAILNVSTCNASVAFNLHDHPSSTASTPRLPVKLNIKSINGRIELKIPRSFRGTVTATTCNASTRFSYAIQNNSGAGDRSLFHLREDRKTTTAFIGEYGEPAGSRIQEVVGDDDDTGTSTSAAGMDVDDDASTTISDVSTLKYSSDEGGEQNDEWTGDQVTLSTTNANILISFDDEAKWDGPGFMDTLKTATNTFTMNGFGVSYGYTMEPRYYGHGHASWGGSHCRSGSSKGKKKVSKKGSNDGNRCGGSSGSSSGGLFSRWFGL</sequence>
<dbReference type="OrthoDB" id="5289249at2759"/>
<dbReference type="InterPro" id="IPR055754">
    <property type="entry name" value="DUF7330"/>
</dbReference>
<feature type="compositionally biased region" description="Low complexity" evidence="1">
    <location>
        <begin position="21"/>
        <end position="38"/>
    </location>
</feature>
<dbReference type="OMA" id="THIVSHL"/>